<evidence type="ECO:0000256" key="1">
    <source>
        <dbReference type="SAM" id="MobiDB-lite"/>
    </source>
</evidence>
<evidence type="ECO:0000313" key="2">
    <source>
        <dbReference type="EMBL" id="KAK8583849.1"/>
    </source>
</evidence>
<name>A0ABR2FPQ0_9ROSI</name>
<comment type="caution">
    <text evidence="2">The sequence shown here is derived from an EMBL/GenBank/DDBJ whole genome shotgun (WGS) entry which is preliminary data.</text>
</comment>
<dbReference type="EMBL" id="JBBPBM010000005">
    <property type="protein sequence ID" value="KAK8583860.1"/>
    <property type="molecule type" value="Genomic_DNA"/>
</dbReference>
<gene>
    <name evidence="2" type="ORF">V6N12_068107</name>
    <name evidence="3" type="ORF">V6N12_068116</name>
</gene>
<proteinExistence type="predicted"/>
<reference evidence="2 4" key="1">
    <citation type="journal article" date="2024" name="G3 (Bethesda)">
        <title>Genome assembly of Hibiscus sabdariffa L. provides insights into metabolisms of medicinal natural products.</title>
        <authorList>
            <person name="Kim T."/>
        </authorList>
    </citation>
    <scope>NUCLEOTIDE SEQUENCE [LARGE SCALE GENOMIC DNA]</scope>
    <source>
        <strain evidence="2">TK-2024</strain>
        <tissue evidence="2">Old leaves</tissue>
    </source>
</reference>
<protein>
    <submittedName>
        <fullName evidence="2">Uncharacterized protein</fullName>
    </submittedName>
</protein>
<keyword evidence="4" id="KW-1185">Reference proteome</keyword>
<evidence type="ECO:0000313" key="3">
    <source>
        <dbReference type="EMBL" id="KAK8583860.1"/>
    </source>
</evidence>
<feature type="region of interest" description="Disordered" evidence="1">
    <location>
        <begin position="1"/>
        <end position="21"/>
    </location>
</feature>
<dbReference type="Proteomes" id="UP001472677">
    <property type="component" value="Unassembled WGS sequence"/>
</dbReference>
<sequence>MKAHRRAKAQQAYPSSKQAPMLFPLPDLKSERKESSYFPRITHELVCKTHCQALLFLRCSNSGILALQDFPPIP</sequence>
<dbReference type="EMBL" id="JBBPBM010000005">
    <property type="protein sequence ID" value="KAK8583849.1"/>
    <property type="molecule type" value="Genomic_DNA"/>
</dbReference>
<accession>A0ABR2FPQ0</accession>
<organism evidence="2 4">
    <name type="scientific">Hibiscus sabdariffa</name>
    <name type="common">roselle</name>
    <dbReference type="NCBI Taxonomy" id="183260"/>
    <lineage>
        <taxon>Eukaryota</taxon>
        <taxon>Viridiplantae</taxon>
        <taxon>Streptophyta</taxon>
        <taxon>Embryophyta</taxon>
        <taxon>Tracheophyta</taxon>
        <taxon>Spermatophyta</taxon>
        <taxon>Magnoliopsida</taxon>
        <taxon>eudicotyledons</taxon>
        <taxon>Gunneridae</taxon>
        <taxon>Pentapetalae</taxon>
        <taxon>rosids</taxon>
        <taxon>malvids</taxon>
        <taxon>Malvales</taxon>
        <taxon>Malvaceae</taxon>
        <taxon>Malvoideae</taxon>
        <taxon>Hibiscus</taxon>
    </lineage>
</organism>
<evidence type="ECO:0000313" key="4">
    <source>
        <dbReference type="Proteomes" id="UP001472677"/>
    </source>
</evidence>